<evidence type="ECO:0000313" key="2">
    <source>
        <dbReference type="EMBL" id="KAF5767588.1"/>
    </source>
</evidence>
<feature type="region of interest" description="Disordered" evidence="1">
    <location>
        <begin position="1"/>
        <end position="31"/>
    </location>
</feature>
<reference evidence="2" key="2">
    <citation type="submission" date="2020-06" db="EMBL/GenBank/DDBJ databases">
        <title>Helianthus annuus Genome sequencing and assembly Release 2.</title>
        <authorList>
            <person name="Gouzy J."/>
            <person name="Langlade N."/>
            <person name="Munos S."/>
        </authorList>
    </citation>
    <scope>NUCLEOTIDE SEQUENCE</scope>
    <source>
        <tissue evidence="2">Leaves</tissue>
    </source>
</reference>
<proteinExistence type="predicted"/>
<comment type="caution">
    <text evidence="2">The sequence shown here is derived from an EMBL/GenBank/DDBJ whole genome shotgun (WGS) entry which is preliminary data.</text>
</comment>
<accession>A0A9K3E7F1</accession>
<dbReference type="Proteomes" id="UP000215914">
    <property type="component" value="Unassembled WGS sequence"/>
</dbReference>
<name>A0A9K3E7F1_HELAN</name>
<dbReference type="Gramene" id="mRNA:HanXRQr2_Chr14g0626081">
    <property type="protein sequence ID" value="CDS:HanXRQr2_Chr14g0626081.1"/>
    <property type="gene ID" value="HanXRQr2_Chr14g0626081"/>
</dbReference>
<reference evidence="2" key="1">
    <citation type="journal article" date="2017" name="Nature">
        <title>The sunflower genome provides insights into oil metabolism, flowering and Asterid evolution.</title>
        <authorList>
            <person name="Badouin H."/>
            <person name="Gouzy J."/>
            <person name="Grassa C.J."/>
            <person name="Murat F."/>
            <person name="Staton S.E."/>
            <person name="Cottret L."/>
            <person name="Lelandais-Briere C."/>
            <person name="Owens G.L."/>
            <person name="Carrere S."/>
            <person name="Mayjonade B."/>
            <person name="Legrand L."/>
            <person name="Gill N."/>
            <person name="Kane N.C."/>
            <person name="Bowers J.E."/>
            <person name="Hubner S."/>
            <person name="Bellec A."/>
            <person name="Berard A."/>
            <person name="Berges H."/>
            <person name="Blanchet N."/>
            <person name="Boniface M.C."/>
            <person name="Brunel D."/>
            <person name="Catrice O."/>
            <person name="Chaidir N."/>
            <person name="Claudel C."/>
            <person name="Donnadieu C."/>
            <person name="Faraut T."/>
            <person name="Fievet G."/>
            <person name="Helmstetter N."/>
            <person name="King M."/>
            <person name="Knapp S.J."/>
            <person name="Lai Z."/>
            <person name="Le Paslier M.C."/>
            <person name="Lippi Y."/>
            <person name="Lorenzon L."/>
            <person name="Mandel J.R."/>
            <person name="Marage G."/>
            <person name="Marchand G."/>
            <person name="Marquand E."/>
            <person name="Bret-Mestries E."/>
            <person name="Morien E."/>
            <person name="Nambeesan S."/>
            <person name="Nguyen T."/>
            <person name="Pegot-Espagnet P."/>
            <person name="Pouilly N."/>
            <person name="Raftis F."/>
            <person name="Sallet E."/>
            <person name="Schiex T."/>
            <person name="Thomas J."/>
            <person name="Vandecasteele C."/>
            <person name="Vares D."/>
            <person name="Vear F."/>
            <person name="Vautrin S."/>
            <person name="Crespi M."/>
            <person name="Mangin B."/>
            <person name="Burke J.M."/>
            <person name="Salse J."/>
            <person name="Munos S."/>
            <person name="Vincourt P."/>
            <person name="Rieseberg L.H."/>
            <person name="Langlade N.B."/>
        </authorList>
    </citation>
    <scope>NUCLEOTIDE SEQUENCE</scope>
    <source>
        <tissue evidence="2">Leaves</tissue>
    </source>
</reference>
<keyword evidence="3" id="KW-1185">Reference proteome</keyword>
<dbReference type="EMBL" id="MNCJ02000329">
    <property type="protein sequence ID" value="KAF5767588.1"/>
    <property type="molecule type" value="Genomic_DNA"/>
</dbReference>
<gene>
    <name evidence="2" type="ORF">HanXRQr2_Chr14g0626081</name>
</gene>
<evidence type="ECO:0000256" key="1">
    <source>
        <dbReference type="SAM" id="MobiDB-lite"/>
    </source>
</evidence>
<sequence length="221" mass="25492">MSDQGPSHAYRQLSSSPRDAGTSSQPTLSGYYSADNEDGIFVFKAQSKEPFPPKKRGWFSRGAHERRKRMRKLQQQRALAAVKRQTDAHTHDMLNMSLANFHILATTAADPNLEQLITPQPLPLFPTQPMEIEANPENQIPMLDFDPAEIPRVLAPNPLDPDYDPWFDDHRDYQQRYPIPEEPMPNLAAYPDLDPLDPYYDNDQYIREILENPYPYQEPMP</sequence>
<feature type="compositionally biased region" description="Basic residues" evidence="1">
    <location>
        <begin position="53"/>
        <end position="65"/>
    </location>
</feature>
<dbReference type="AlphaFoldDB" id="A0A9K3E7F1"/>
<protein>
    <submittedName>
        <fullName evidence="2">Uncharacterized protein</fullName>
    </submittedName>
</protein>
<feature type="compositionally biased region" description="Polar residues" evidence="1">
    <location>
        <begin position="12"/>
        <end position="30"/>
    </location>
</feature>
<evidence type="ECO:0000313" key="3">
    <source>
        <dbReference type="Proteomes" id="UP000215914"/>
    </source>
</evidence>
<organism evidence="2 3">
    <name type="scientific">Helianthus annuus</name>
    <name type="common">Common sunflower</name>
    <dbReference type="NCBI Taxonomy" id="4232"/>
    <lineage>
        <taxon>Eukaryota</taxon>
        <taxon>Viridiplantae</taxon>
        <taxon>Streptophyta</taxon>
        <taxon>Embryophyta</taxon>
        <taxon>Tracheophyta</taxon>
        <taxon>Spermatophyta</taxon>
        <taxon>Magnoliopsida</taxon>
        <taxon>eudicotyledons</taxon>
        <taxon>Gunneridae</taxon>
        <taxon>Pentapetalae</taxon>
        <taxon>asterids</taxon>
        <taxon>campanulids</taxon>
        <taxon>Asterales</taxon>
        <taxon>Asteraceae</taxon>
        <taxon>Asteroideae</taxon>
        <taxon>Heliantheae alliance</taxon>
        <taxon>Heliantheae</taxon>
        <taxon>Helianthus</taxon>
    </lineage>
</organism>
<feature type="region of interest" description="Disordered" evidence="1">
    <location>
        <begin position="43"/>
        <end position="65"/>
    </location>
</feature>